<proteinExistence type="predicted"/>
<dbReference type="SUPFAM" id="SSF48264">
    <property type="entry name" value="Cytochrome P450"/>
    <property type="match status" value="1"/>
</dbReference>
<name>A0AAV3PLH8_LITER</name>
<dbReference type="PANTHER" id="PTHR24299">
    <property type="entry name" value="CYTOCHROME P450 FAMILY 1"/>
    <property type="match status" value="1"/>
</dbReference>
<dbReference type="GO" id="GO:0020037">
    <property type="term" value="F:heme binding"/>
    <property type="evidence" value="ECO:0007669"/>
    <property type="project" value="InterPro"/>
</dbReference>
<accession>A0AAV3PLH8</accession>
<dbReference type="Proteomes" id="UP001454036">
    <property type="component" value="Unassembled WGS sequence"/>
</dbReference>
<dbReference type="GO" id="GO:0005506">
    <property type="term" value="F:iron ion binding"/>
    <property type="evidence" value="ECO:0007669"/>
    <property type="project" value="InterPro"/>
</dbReference>
<protein>
    <submittedName>
        <fullName evidence="1">Uncharacterized protein</fullName>
    </submittedName>
</protein>
<dbReference type="Gene3D" id="1.10.630.10">
    <property type="entry name" value="Cytochrome P450"/>
    <property type="match status" value="1"/>
</dbReference>
<reference evidence="1 2" key="1">
    <citation type="submission" date="2024-01" db="EMBL/GenBank/DDBJ databases">
        <title>The complete chloroplast genome sequence of Lithospermum erythrorhizon: insights into the phylogenetic relationship among Boraginaceae species and the maternal lineages of purple gromwells.</title>
        <authorList>
            <person name="Okada T."/>
            <person name="Watanabe K."/>
        </authorList>
    </citation>
    <scope>NUCLEOTIDE SEQUENCE [LARGE SCALE GENOMIC DNA]</scope>
</reference>
<sequence>MDYTRVAYIWSHVQTFSSSIHNNGENERQNGSVIWLRIGLINTMVVLTANTAAEVYQKHDLSFSDRCVFVTATSYDYHKGSIFFSPYGPY</sequence>
<dbReference type="AlphaFoldDB" id="A0AAV3PLH8"/>
<dbReference type="EMBL" id="BAABME010017893">
    <property type="protein sequence ID" value="GAA0151772.1"/>
    <property type="molecule type" value="Genomic_DNA"/>
</dbReference>
<gene>
    <name evidence="1" type="ORF">LIER_37352</name>
</gene>
<organism evidence="1 2">
    <name type="scientific">Lithospermum erythrorhizon</name>
    <name type="common">Purple gromwell</name>
    <name type="synonym">Lithospermum officinale var. erythrorhizon</name>
    <dbReference type="NCBI Taxonomy" id="34254"/>
    <lineage>
        <taxon>Eukaryota</taxon>
        <taxon>Viridiplantae</taxon>
        <taxon>Streptophyta</taxon>
        <taxon>Embryophyta</taxon>
        <taxon>Tracheophyta</taxon>
        <taxon>Spermatophyta</taxon>
        <taxon>Magnoliopsida</taxon>
        <taxon>eudicotyledons</taxon>
        <taxon>Gunneridae</taxon>
        <taxon>Pentapetalae</taxon>
        <taxon>asterids</taxon>
        <taxon>lamiids</taxon>
        <taxon>Boraginales</taxon>
        <taxon>Boraginaceae</taxon>
        <taxon>Boraginoideae</taxon>
        <taxon>Lithospermeae</taxon>
        <taxon>Lithospermum</taxon>
    </lineage>
</organism>
<dbReference type="GO" id="GO:0004497">
    <property type="term" value="F:monooxygenase activity"/>
    <property type="evidence" value="ECO:0007669"/>
    <property type="project" value="InterPro"/>
</dbReference>
<keyword evidence="2" id="KW-1185">Reference proteome</keyword>
<comment type="caution">
    <text evidence="1">The sequence shown here is derived from an EMBL/GenBank/DDBJ whole genome shotgun (WGS) entry which is preliminary data.</text>
</comment>
<dbReference type="GO" id="GO:0016705">
    <property type="term" value="F:oxidoreductase activity, acting on paired donors, with incorporation or reduction of molecular oxygen"/>
    <property type="evidence" value="ECO:0007669"/>
    <property type="project" value="InterPro"/>
</dbReference>
<dbReference type="InterPro" id="IPR036396">
    <property type="entry name" value="Cyt_P450_sf"/>
</dbReference>
<dbReference type="PANTHER" id="PTHR24299:SF58">
    <property type="entry name" value="CYTOCHROME P450"/>
    <property type="match status" value="1"/>
</dbReference>
<evidence type="ECO:0000313" key="2">
    <source>
        <dbReference type="Proteomes" id="UP001454036"/>
    </source>
</evidence>
<evidence type="ECO:0000313" key="1">
    <source>
        <dbReference type="EMBL" id="GAA0151772.1"/>
    </source>
</evidence>